<evidence type="ECO:0000313" key="7">
    <source>
        <dbReference type="Proteomes" id="UP000019678"/>
    </source>
</evidence>
<dbReference type="Gene3D" id="3.30.70.270">
    <property type="match status" value="1"/>
</dbReference>
<dbReference type="CDD" id="cd00060">
    <property type="entry name" value="FHA"/>
    <property type="match status" value="1"/>
</dbReference>
<dbReference type="AlphaFoldDB" id="A0A017SZB5"/>
<dbReference type="Gene3D" id="2.60.200.20">
    <property type="match status" value="1"/>
</dbReference>
<dbReference type="PANTHER" id="PTHR45138">
    <property type="entry name" value="REGULATORY COMPONENTS OF SENSORY TRANSDUCTION SYSTEM"/>
    <property type="match status" value="1"/>
</dbReference>
<feature type="domain" description="GGDEF" evidence="5">
    <location>
        <begin position="172"/>
        <end position="302"/>
    </location>
</feature>
<dbReference type="PANTHER" id="PTHR45138:SF9">
    <property type="entry name" value="DIGUANYLATE CYCLASE DGCM-RELATED"/>
    <property type="match status" value="1"/>
</dbReference>
<dbReference type="PROSITE" id="PS50887">
    <property type="entry name" value="GGDEF"/>
    <property type="match status" value="1"/>
</dbReference>
<accession>A0A017SZB5</accession>
<evidence type="ECO:0000256" key="1">
    <source>
        <dbReference type="ARBA" id="ARBA00012528"/>
    </source>
</evidence>
<dbReference type="InterPro" id="IPR029787">
    <property type="entry name" value="Nucleotide_cyclase"/>
</dbReference>
<proteinExistence type="predicted"/>
<dbReference type="EC" id="2.7.7.65" evidence="1"/>
<evidence type="ECO:0000259" key="5">
    <source>
        <dbReference type="PROSITE" id="PS50887"/>
    </source>
</evidence>
<dbReference type="eggNOG" id="COG1716">
    <property type="taxonomic scope" value="Bacteria"/>
</dbReference>
<evidence type="ECO:0000313" key="6">
    <source>
        <dbReference type="EMBL" id="EYF02339.1"/>
    </source>
</evidence>
<dbReference type="SUPFAM" id="SSF49879">
    <property type="entry name" value="SMAD/FHA domain"/>
    <property type="match status" value="1"/>
</dbReference>
<dbReference type="InterPro" id="IPR008984">
    <property type="entry name" value="SMAD_FHA_dom_sf"/>
</dbReference>
<dbReference type="Pfam" id="PF00990">
    <property type="entry name" value="GGDEF"/>
    <property type="match status" value="1"/>
</dbReference>
<feature type="domain" description="FHA" evidence="4">
    <location>
        <begin position="52"/>
        <end position="103"/>
    </location>
</feature>
<name>A0A017SZB5_9BACT</name>
<keyword evidence="7" id="KW-1185">Reference proteome</keyword>
<protein>
    <recommendedName>
        <fullName evidence="1">diguanylate cyclase</fullName>
        <ecNumber evidence="1">2.7.7.65</ecNumber>
    </recommendedName>
</protein>
<dbReference type="PROSITE" id="PS50006">
    <property type="entry name" value="FHA_DOMAIN"/>
    <property type="match status" value="1"/>
</dbReference>
<dbReference type="EMBL" id="ASRX01000062">
    <property type="protein sequence ID" value="EYF02339.1"/>
    <property type="molecule type" value="Genomic_DNA"/>
</dbReference>
<dbReference type="SMART" id="SM00240">
    <property type="entry name" value="FHA"/>
    <property type="match status" value="1"/>
</dbReference>
<dbReference type="InterPro" id="IPR050469">
    <property type="entry name" value="Diguanylate_Cyclase"/>
</dbReference>
<gene>
    <name evidence="6" type="ORF">CAP_7268</name>
</gene>
<feature type="region of interest" description="Disordered" evidence="3">
    <location>
        <begin position="1"/>
        <end position="26"/>
    </location>
</feature>
<evidence type="ECO:0000256" key="3">
    <source>
        <dbReference type="SAM" id="MobiDB-lite"/>
    </source>
</evidence>
<sequence length="302" mass="34170">MSDFDEKTRVTQVVQPAPPGGGKTQSTDCLVVIYTKEPTLLGKRFVLEHNPTRVGRGADNQIVLDGDSVSRRHAHFENRPNQQAWLIVDDGSTNGTYCNDEQISREVVLKNGDRVKIGPTIFKFLSGADVEAQYHEEIYRMTIIDGLTQIYNKRYLLEALEREIIRGRRHTRELAALLFDIDHFKRINDVHGHLAGDFVLKEVARVVQSRIRRDEVFARYGGEEFAIILPETTQEGAVALAETLRQKVAEHLFVFQADSIRVTISIGVATLLESDRGASDLIKRSDEKLYEAKHNGRNRVCS</sequence>
<dbReference type="FunFam" id="3.30.70.270:FF:000001">
    <property type="entry name" value="Diguanylate cyclase domain protein"/>
    <property type="match status" value="1"/>
</dbReference>
<dbReference type="InterPro" id="IPR043128">
    <property type="entry name" value="Rev_trsase/Diguanyl_cyclase"/>
</dbReference>
<comment type="caution">
    <text evidence="6">The sequence shown here is derived from an EMBL/GenBank/DDBJ whole genome shotgun (WGS) entry which is preliminary data.</text>
</comment>
<dbReference type="InterPro" id="IPR000253">
    <property type="entry name" value="FHA_dom"/>
</dbReference>
<dbReference type="GO" id="GO:1902201">
    <property type="term" value="P:negative regulation of bacterial-type flagellum-dependent cell motility"/>
    <property type="evidence" value="ECO:0007669"/>
    <property type="project" value="TreeGrafter"/>
</dbReference>
<evidence type="ECO:0000256" key="2">
    <source>
        <dbReference type="ARBA" id="ARBA00034247"/>
    </source>
</evidence>
<dbReference type="STRING" id="1192034.CAP_7268"/>
<reference evidence="6 7" key="1">
    <citation type="submission" date="2013-05" db="EMBL/GenBank/DDBJ databases">
        <title>Genome assembly of Chondromyces apiculatus DSM 436.</title>
        <authorList>
            <person name="Sharma G."/>
            <person name="Khatri I."/>
            <person name="Kaur C."/>
            <person name="Mayilraj S."/>
            <person name="Subramanian S."/>
        </authorList>
    </citation>
    <scope>NUCLEOTIDE SEQUENCE [LARGE SCALE GENOMIC DNA]</scope>
    <source>
        <strain evidence="6 7">DSM 436</strain>
    </source>
</reference>
<dbReference type="eggNOG" id="COG3706">
    <property type="taxonomic scope" value="Bacteria"/>
</dbReference>
<dbReference type="GO" id="GO:0043709">
    <property type="term" value="P:cell adhesion involved in single-species biofilm formation"/>
    <property type="evidence" value="ECO:0007669"/>
    <property type="project" value="TreeGrafter"/>
</dbReference>
<dbReference type="GO" id="GO:0052621">
    <property type="term" value="F:diguanylate cyclase activity"/>
    <property type="evidence" value="ECO:0007669"/>
    <property type="project" value="UniProtKB-EC"/>
</dbReference>
<dbReference type="SUPFAM" id="SSF55073">
    <property type="entry name" value="Nucleotide cyclase"/>
    <property type="match status" value="1"/>
</dbReference>
<dbReference type="SMART" id="SM00267">
    <property type="entry name" value="GGDEF"/>
    <property type="match status" value="1"/>
</dbReference>
<dbReference type="NCBIfam" id="TIGR00254">
    <property type="entry name" value="GGDEF"/>
    <property type="match status" value="1"/>
</dbReference>
<dbReference type="InterPro" id="IPR000160">
    <property type="entry name" value="GGDEF_dom"/>
</dbReference>
<dbReference type="OrthoDB" id="9783076at2"/>
<dbReference type="CDD" id="cd01949">
    <property type="entry name" value="GGDEF"/>
    <property type="match status" value="1"/>
</dbReference>
<dbReference type="GO" id="GO:0005886">
    <property type="term" value="C:plasma membrane"/>
    <property type="evidence" value="ECO:0007669"/>
    <property type="project" value="TreeGrafter"/>
</dbReference>
<dbReference type="Pfam" id="PF00498">
    <property type="entry name" value="FHA"/>
    <property type="match status" value="1"/>
</dbReference>
<comment type="catalytic activity">
    <reaction evidence="2">
        <text>2 GTP = 3',3'-c-di-GMP + 2 diphosphate</text>
        <dbReference type="Rhea" id="RHEA:24898"/>
        <dbReference type="ChEBI" id="CHEBI:33019"/>
        <dbReference type="ChEBI" id="CHEBI:37565"/>
        <dbReference type="ChEBI" id="CHEBI:58805"/>
        <dbReference type="EC" id="2.7.7.65"/>
    </reaction>
</comment>
<dbReference type="Proteomes" id="UP000019678">
    <property type="component" value="Unassembled WGS sequence"/>
</dbReference>
<organism evidence="6 7">
    <name type="scientific">Chondromyces apiculatus DSM 436</name>
    <dbReference type="NCBI Taxonomy" id="1192034"/>
    <lineage>
        <taxon>Bacteria</taxon>
        <taxon>Pseudomonadati</taxon>
        <taxon>Myxococcota</taxon>
        <taxon>Polyangia</taxon>
        <taxon>Polyangiales</taxon>
        <taxon>Polyangiaceae</taxon>
        <taxon>Chondromyces</taxon>
    </lineage>
</organism>
<evidence type="ECO:0000259" key="4">
    <source>
        <dbReference type="PROSITE" id="PS50006"/>
    </source>
</evidence>